<comment type="caution">
    <text evidence="1">The sequence shown here is derived from an EMBL/GenBank/DDBJ whole genome shotgun (WGS) entry which is preliminary data.</text>
</comment>
<evidence type="ECO:0000313" key="1">
    <source>
        <dbReference type="EMBL" id="CAG9166829.1"/>
    </source>
</evidence>
<proteinExistence type="predicted"/>
<evidence type="ECO:0000313" key="2">
    <source>
        <dbReference type="Proteomes" id="UP000706525"/>
    </source>
</evidence>
<accession>A0ABN7Y2S7</accession>
<gene>
    <name evidence="1" type="ORF">LMG32289_01201</name>
</gene>
<name>A0ABN7Y2S7_9BURK</name>
<keyword evidence="2" id="KW-1185">Reference proteome</keyword>
<organism evidence="1 2">
    <name type="scientific">Cupriavidus pampae</name>
    <dbReference type="NCBI Taxonomy" id="659251"/>
    <lineage>
        <taxon>Bacteria</taxon>
        <taxon>Pseudomonadati</taxon>
        <taxon>Pseudomonadota</taxon>
        <taxon>Betaproteobacteria</taxon>
        <taxon>Burkholderiales</taxon>
        <taxon>Burkholderiaceae</taxon>
        <taxon>Cupriavidus</taxon>
    </lineage>
</organism>
<protein>
    <submittedName>
        <fullName evidence="1">Uncharacterized protein</fullName>
    </submittedName>
</protein>
<dbReference type="EMBL" id="CAJZAG010000002">
    <property type="protein sequence ID" value="CAG9166829.1"/>
    <property type="molecule type" value="Genomic_DNA"/>
</dbReference>
<sequence length="30" mass="3512">MLNYLEMKDIVRVKVGPPDWVDDYPASSWS</sequence>
<reference evidence="1 2" key="1">
    <citation type="submission" date="2021-08" db="EMBL/GenBank/DDBJ databases">
        <authorList>
            <person name="Peeters C."/>
        </authorList>
    </citation>
    <scope>NUCLEOTIDE SEQUENCE [LARGE SCALE GENOMIC DNA]</scope>
    <source>
        <strain evidence="1 2">LMG 32289</strain>
    </source>
</reference>
<dbReference type="Proteomes" id="UP000706525">
    <property type="component" value="Unassembled WGS sequence"/>
</dbReference>